<feature type="compositionally biased region" description="Basic residues" evidence="1">
    <location>
        <begin position="87"/>
        <end position="97"/>
    </location>
</feature>
<organism evidence="3 4">
    <name type="scientific">Rhypophila decipiens</name>
    <dbReference type="NCBI Taxonomy" id="261697"/>
    <lineage>
        <taxon>Eukaryota</taxon>
        <taxon>Fungi</taxon>
        <taxon>Dikarya</taxon>
        <taxon>Ascomycota</taxon>
        <taxon>Pezizomycotina</taxon>
        <taxon>Sordariomycetes</taxon>
        <taxon>Sordariomycetidae</taxon>
        <taxon>Sordariales</taxon>
        <taxon>Naviculisporaceae</taxon>
        <taxon>Rhypophila</taxon>
    </lineage>
</organism>
<evidence type="ECO:0000256" key="1">
    <source>
        <dbReference type="SAM" id="MobiDB-lite"/>
    </source>
</evidence>
<feature type="region of interest" description="Disordered" evidence="1">
    <location>
        <begin position="322"/>
        <end position="382"/>
    </location>
</feature>
<dbReference type="Pfam" id="PF10354">
    <property type="entry name" value="BMT5-like"/>
    <property type="match status" value="1"/>
</dbReference>
<dbReference type="Gene3D" id="3.40.50.150">
    <property type="entry name" value="Vaccinia Virus protein VP39"/>
    <property type="match status" value="1"/>
</dbReference>
<dbReference type="InterPro" id="IPR029063">
    <property type="entry name" value="SAM-dependent_MTases_sf"/>
</dbReference>
<evidence type="ECO:0000313" key="3">
    <source>
        <dbReference type="EMBL" id="KAK4218016.1"/>
    </source>
</evidence>
<comment type="caution">
    <text evidence="3">The sequence shown here is derived from an EMBL/GenBank/DDBJ whole genome shotgun (WGS) entry which is preliminary data.</text>
</comment>
<name>A0AAN7B9W7_9PEZI</name>
<evidence type="ECO:0000313" key="4">
    <source>
        <dbReference type="Proteomes" id="UP001301769"/>
    </source>
</evidence>
<dbReference type="InterPro" id="IPR019446">
    <property type="entry name" value="BMT5-like"/>
</dbReference>
<dbReference type="GO" id="GO:0070475">
    <property type="term" value="P:rRNA base methylation"/>
    <property type="evidence" value="ECO:0007669"/>
    <property type="project" value="InterPro"/>
</dbReference>
<dbReference type="GO" id="GO:0005737">
    <property type="term" value="C:cytoplasm"/>
    <property type="evidence" value="ECO:0007669"/>
    <property type="project" value="TreeGrafter"/>
</dbReference>
<dbReference type="PANTHER" id="PTHR11538:SF26">
    <property type="entry name" value="FERREDOXIN-FOLD ANTICODON-BINDING DOMAIN-CONTAINING PROTEIN 1"/>
    <property type="match status" value="1"/>
</dbReference>
<reference evidence="3" key="2">
    <citation type="submission" date="2023-05" db="EMBL/GenBank/DDBJ databases">
        <authorList>
            <consortium name="Lawrence Berkeley National Laboratory"/>
            <person name="Steindorff A."/>
            <person name="Hensen N."/>
            <person name="Bonometti L."/>
            <person name="Westerberg I."/>
            <person name="Brannstrom I.O."/>
            <person name="Guillou S."/>
            <person name="Cros-Aarteil S."/>
            <person name="Calhoun S."/>
            <person name="Haridas S."/>
            <person name="Kuo A."/>
            <person name="Mondo S."/>
            <person name="Pangilinan J."/>
            <person name="Riley R."/>
            <person name="Labutti K."/>
            <person name="Andreopoulos B."/>
            <person name="Lipzen A."/>
            <person name="Chen C."/>
            <person name="Yanf M."/>
            <person name="Daum C."/>
            <person name="Ng V."/>
            <person name="Clum A."/>
            <person name="Ohm R."/>
            <person name="Martin F."/>
            <person name="Silar P."/>
            <person name="Natvig D."/>
            <person name="Lalanne C."/>
            <person name="Gautier V."/>
            <person name="Ament-Velasquez S.L."/>
            <person name="Kruys A."/>
            <person name="Hutchinson M.I."/>
            <person name="Powell A.J."/>
            <person name="Barry K."/>
            <person name="Miller A.N."/>
            <person name="Grigoriev I.V."/>
            <person name="Debuchy R."/>
            <person name="Gladieux P."/>
            <person name="Thoren M.H."/>
            <person name="Johannesson H."/>
        </authorList>
    </citation>
    <scope>NUCLEOTIDE SEQUENCE</scope>
    <source>
        <strain evidence="3">PSN293</strain>
    </source>
</reference>
<dbReference type="EMBL" id="MU858056">
    <property type="protein sequence ID" value="KAK4218016.1"/>
    <property type="molecule type" value="Genomic_DNA"/>
</dbReference>
<gene>
    <name evidence="3" type="ORF">QBC37DRAFT_437793</name>
</gene>
<feature type="region of interest" description="Disordered" evidence="1">
    <location>
        <begin position="35"/>
        <end position="106"/>
    </location>
</feature>
<dbReference type="Proteomes" id="UP001301769">
    <property type="component" value="Unassembled WGS sequence"/>
</dbReference>
<feature type="compositionally biased region" description="Acidic residues" evidence="1">
    <location>
        <begin position="347"/>
        <end position="382"/>
    </location>
</feature>
<evidence type="ECO:0000259" key="2">
    <source>
        <dbReference type="Pfam" id="PF10354"/>
    </source>
</evidence>
<dbReference type="PANTHER" id="PTHR11538">
    <property type="entry name" value="PHENYLALANYL-TRNA SYNTHETASE"/>
    <property type="match status" value="1"/>
</dbReference>
<sequence length="382" mass="42092">MSKSGPGRVHFILTARSLSGWNSEFGKLGPTTSIIRSRMGKKGGGRLHQAQKAAKQSLQQGKKQKSQGPAAKRHKVGGSGGGIPKQQPHKQAKKKAPQPKQHTEPVIPFSPEETILLIGEGDLSFAASLAAHHGCTNLTATVLEKNIDELAEKYPHVHANISKICPPSNNNKILYNIDARKFAPFVRKPGGVGSPTIGLMDRIIFNFPHVGGKSTDVNRQVRYNQEMLVDFFKRAEASLSPGGSIIVTLFEGEPYTLWNVRDLARHSGLQVERSFKFQAGAYPGYSHVRTLGVLRDKKSGEITGGGWKGEERSARSYVFVRKDDRYRPPRGDQQQVVRRKRKRGAGDGEDGSSSDEEDEEYPGDDVEEEEEGDEENEESGRE</sequence>
<dbReference type="AlphaFoldDB" id="A0AAN7B9W7"/>
<reference evidence="3" key="1">
    <citation type="journal article" date="2023" name="Mol. Phylogenet. Evol.">
        <title>Genome-scale phylogeny and comparative genomics of the fungal order Sordariales.</title>
        <authorList>
            <person name="Hensen N."/>
            <person name="Bonometti L."/>
            <person name="Westerberg I."/>
            <person name="Brannstrom I.O."/>
            <person name="Guillou S."/>
            <person name="Cros-Aarteil S."/>
            <person name="Calhoun S."/>
            <person name="Haridas S."/>
            <person name="Kuo A."/>
            <person name="Mondo S."/>
            <person name="Pangilinan J."/>
            <person name="Riley R."/>
            <person name="LaButti K."/>
            <person name="Andreopoulos B."/>
            <person name="Lipzen A."/>
            <person name="Chen C."/>
            <person name="Yan M."/>
            <person name="Daum C."/>
            <person name="Ng V."/>
            <person name="Clum A."/>
            <person name="Steindorff A."/>
            <person name="Ohm R.A."/>
            <person name="Martin F."/>
            <person name="Silar P."/>
            <person name="Natvig D.O."/>
            <person name="Lalanne C."/>
            <person name="Gautier V."/>
            <person name="Ament-Velasquez S.L."/>
            <person name="Kruys A."/>
            <person name="Hutchinson M.I."/>
            <person name="Powell A.J."/>
            <person name="Barry K."/>
            <person name="Miller A.N."/>
            <person name="Grigoriev I.V."/>
            <person name="Debuchy R."/>
            <person name="Gladieux P."/>
            <person name="Hiltunen Thoren M."/>
            <person name="Johannesson H."/>
        </authorList>
    </citation>
    <scope>NUCLEOTIDE SEQUENCE</scope>
    <source>
        <strain evidence="3">PSN293</strain>
    </source>
</reference>
<dbReference type="SUPFAM" id="SSF53335">
    <property type="entry name" value="S-adenosyl-L-methionine-dependent methyltransferases"/>
    <property type="match status" value="1"/>
</dbReference>
<protein>
    <recommendedName>
        <fullName evidence="2">25S rRNA (uridine-N(3))-methyltransferase BMT5-like domain-containing protein</fullName>
    </recommendedName>
</protein>
<feature type="domain" description="25S rRNA (uridine-N(3))-methyltransferase BMT5-like" evidence="2">
    <location>
        <begin position="116"/>
        <end position="289"/>
    </location>
</feature>
<accession>A0AAN7B9W7</accession>
<keyword evidence="4" id="KW-1185">Reference proteome</keyword>
<proteinExistence type="predicted"/>
<dbReference type="GO" id="GO:0070042">
    <property type="term" value="F:rRNA (uridine-N3-)-methyltransferase activity"/>
    <property type="evidence" value="ECO:0007669"/>
    <property type="project" value="InterPro"/>
</dbReference>
<feature type="compositionally biased region" description="Low complexity" evidence="1">
    <location>
        <begin position="50"/>
        <end position="70"/>
    </location>
</feature>